<evidence type="ECO:0000313" key="12">
    <source>
        <dbReference type="EMBL" id="OAX51584.1"/>
    </source>
</evidence>
<feature type="region of interest" description="Disordered" evidence="9">
    <location>
        <begin position="1"/>
        <end position="27"/>
    </location>
</feature>
<evidence type="ECO:0000256" key="9">
    <source>
        <dbReference type="SAM" id="MobiDB-lite"/>
    </source>
</evidence>
<keyword evidence="6" id="KW-0560">Oxidoreductase</keyword>
<accession>A0A199NR66</accession>
<reference evidence="12" key="1">
    <citation type="submission" date="2016-06" db="EMBL/GenBank/DDBJ databases">
        <title>Identification of putative biosynthetic pathways for the production of bioactive secondary metabolites by the marine actinomycete Kocuria kristinae RUTW2-3.</title>
        <authorList>
            <person name="Waterworth S.C."/>
            <person name="Walmsley T.A."/>
            <person name="Matongo T."/>
            <person name="Davies-Coleman M.T."/>
            <person name="Dorrington R.A."/>
        </authorList>
    </citation>
    <scope>NUCLEOTIDE SEQUENCE [LARGE SCALE GENOMIC DNA]</scope>
    <source>
        <strain evidence="12">RUTW2-3</strain>
    </source>
</reference>
<dbReference type="NCBIfam" id="TIGR01413">
    <property type="entry name" value="Dyp_perox_fam"/>
    <property type="match status" value="1"/>
</dbReference>
<comment type="cofactor">
    <cofactor evidence="1">
        <name>heme b</name>
        <dbReference type="ChEBI" id="CHEBI:60344"/>
    </cofactor>
</comment>
<feature type="compositionally biased region" description="Low complexity" evidence="9">
    <location>
        <begin position="56"/>
        <end position="70"/>
    </location>
</feature>
<dbReference type="RefSeq" id="WP_064725572.1">
    <property type="nucleotide sequence ID" value="NZ_LJBJ02000015.1"/>
</dbReference>
<keyword evidence="2 12" id="KW-0575">Peroxidase</keyword>
<dbReference type="PROSITE" id="PS51404">
    <property type="entry name" value="DYP_PEROXIDASE"/>
    <property type="match status" value="1"/>
</dbReference>
<feature type="region of interest" description="Disordered" evidence="9">
    <location>
        <begin position="313"/>
        <end position="333"/>
    </location>
</feature>
<dbReference type="SUPFAM" id="SSF54909">
    <property type="entry name" value="Dimeric alpha+beta barrel"/>
    <property type="match status" value="1"/>
</dbReference>
<keyword evidence="4" id="KW-0479">Metal-binding</keyword>
<feature type="region of interest" description="Disordered" evidence="9">
    <location>
        <begin position="47"/>
        <end position="77"/>
    </location>
</feature>
<dbReference type="InterPro" id="IPR048328">
    <property type="entry name" value="Dyp_perox_C"/>
</dbReference>
<dbReference type="Proteomes" id="UP000053171">
    <property type="component" value="Unassembled WGS sequence"/>
</dbReference>
<dbReference type="InterPro" id="IPR006311">
    <property type="entry name" value="TAT_signal"/>
</dbReference>
<dbReference type="InterPro" id="IPR048327">
    <property type="entry name" value="Dyp_perox_N"/>
</dbReference>
<dbReference type="GO" id="GO:0046872">
    <property type="term" value="F:metal ion binding"/>
    <property type="evidence" value="ECO:0007669"/>
    <property type="project" value="UniProtKB-KW"/>
</dbReference>
<dbReference type="AlphaFoldDB" id="A0A199NR66"/>
<gene>
    <name evidence="12" type="ORF">AN277_0207755</name>
</gene>
<keyword evidence="7" id="KW-0408">Iron</keyword>
<evidence type="ECO:0000256" key="8">
    <source>
        <dbReference type="ARBA" id="ARBA00025737"/>
    </source>
</evidence>
<sequence>MSATRRGSGTSGERPEPRRPGVRPTRRATLIGGAAATAGAAGAVGVELLRRSAQEPSPAASADPRDAAAPVPGTPLATARIGFHGRRQAGVDTPPQAHAAFLGIRLHRQVDREGVRRLLRVLTADAAQLTQGQAPVTDQERELAEIPANLTVTVGFGERIFDLVAPHAKPSWLRPLPAFPQIDRLQEEWGAADLLLQIGCEDRVTLAHAQRVLLKDVRGFGTLAWTQQGFRNAAGSVRASQTTRNLFGQVDGTVNPSTEDGSVEDVVWGRAEGLTPWTPDGTSVVIRRIHMNLDTWDEVDTPGREDAVGRTLADGAPLTGGTEHTPADLSATGPHGFPVIARDAHLRRATATTPLERILRRPYNYDLPVAEGSGFSGAGHTDGGVSRTGLIFAAYQADPVRQFVPIQRRLAELDRLNTWTVPIGSAVFAIPPGCEDNGFVGETLFS</sequence>
<comment type="caution">
    <text evidence="12">The sequence shown here is derived from an EMBL/GenBank/DDBJ whole genome shotgun (WGS) entry which is preliminary data.</text>
</comment>
<protein>
    <submittedName>
        <fullName evidence="12">Peroxidase</fullName>
    </submittedName>
</protein>
<dbReference type="GO" id="GO:0020037">
    <property type="term" value="F:heme binding"/>
    <property type="evidence" value="ECO:0007669"/>
    <property type="project" value="InterPro"/>
</dbReference>
<keyword evidence="5" id="KW-0732">Signal</keyword>
<evidence type="ECO:0000256" key="5">
    <source>
        <dbReference type="ARBA" id="ARBA00022729"/>
    </source>
</evidence>
<dbReference type="EMBL" id="LJBJ02000015">
    <property type="protein sequence ID" value="OAX51584.1"/>
    <property type="molecule type" value="Genomic_DNA"/>
</dbReference>
<name>A0A199NR66_9MICC</name>
<dbReference type="PANTHER" id="PTHR30521:SF4">
    <property type="entry name" value="DEFERROCHELATASE"/>
    <property type="match status" value="1"/>
</dbReference>
<evidence type="ECO:0000259" key="10">
    <source>
        <dbReference type="Pfam" id="PF04261"/>
    </source>
</evidence>
<dbReference type="GO" id="GO:0005829">
    <property type="term" value="C:cytosol"/>
    <property type="evidence" value="ECO:0007669"/>
    <property type="project" value="TreeGrafter"/>
</dbReference>
<evidence type="ECO:0000256" key="4">
    <source>
        <dbReference type="ARBA" id="ARBA00022723"/>
    </source>
</evidence>
<dbReference type="PANTHER" id="PTHR30521">
    <property type="entry name" value="DEFERROCHELATASE/PEROXIDASE"/>
    <property type="match status" value="1"/>
</dbReference>
<proteinExistence type="inferred from homology"/>
<keyword evidence="3" id="KW-0349">Heme</keyword>
<evidence type="ECO:0000256" key="7">
    <source>
        <dbReference type="ARBA" id="ARBA00023004"/>
    </source>
</evidence>
<evidence type="ECO:0000313" key="13">
    <source>
        <dbReference type="Proteomes" id="UP000053171"/>
    </source>
</evidence>
<comment type="similarity">
    <text evidence="8">Belongs to the DyP-type peroxidase family.</text>
</comment>
<evidence type="ECO:0000256" key="3">
    <source>
        <dbReference type="ARBA" id="ARBA00022617"/>
    </source>
</evidence>
<evidence type="ECO:0000259" key="11">
    <source>
        <dbReference type="Pfam" id="PF20628"/>
    </source>
</evidence>
<dbReference type="Pfam" id="PF04261">
    <property type="entry name" value="Dyp_perox_N"/>
    <property type="match status" value="1"/>
</dbReference>
<dbReference type="GO" id="GO:0004601">
    <property type="term" value="F:peroxidase activity"/>
    <property type="evidence" value="ECO:0007669"/>
    <property type="project" value="UniProtKB-KW"/>
</dbReference>
<dbReference type="InterPro" id="IPR006314">
    <property type="entry name" value="Dyp_peroxidase"/>
</dbReference>
<evidence type="ECO:0000256" key="6">
    <source>
        <dbReference type="ARBA" id="ARBA00023002"/>
    </source>
</evidence>
<dbReference type="PROSITE" id="PS51318">
    <property type="entry name" value="TAT"/>
    <property type="match status" value="1"/>
</dbReference>
<evidence type="ECO:0000256" key="1">
    <source>
        <dbReference type="ARBA" id="ARBA00001970"/>
    </source>
</evidence>
<keyword evidence="13" id="KW-1185">Reference proteome</keyword>
<organism evidence="12 13">
    <name type="scientific">Rothia kristinae</name>
    <dbReference type="NCBI Taxonomy" id="37923"/>
    <lineage>
        <taxon>Bacteria</taxon>
        <taxon>Bacillati</taxon>
        <taxon>Actinomycetota</taxon>
        <taxon>Actinomycetes</taxon>
        <taxon>Micrococcales</taxon>
        <taxon>Micrococcaceae</taxon>
        <taxon>Rothia</taxon>
    </lineage>
</organism>
<dbReference type="Pfam" id="PF20628">
    <property type="entry name" value="Dyp_perox_C"/>
    <property type="match status" value="1"/>
</dbReference>
<dbReference type="InterPro" id="IPR011008">
    <property type="entry name" value="Dimeric_a/b-barrel"/>
</dbReference>
<feature type="domain" description="Dyp-type peroxidase C-terminal" evidence="11">
    <location>
        <begin position="242"/>
        <end position="434"/>
    </location>
</feature>
<feature type="domain" description="Dyp-type peroxidase N-terminal" evidence="10">
    <location>
        <begin position="88"/>
        <end position="231"/>
    </location>
</feature>
<evidence type="ECO:0000256" key="2">
    <source>
        <dbReference type="ARBA" id="ARBA00022559"/>
    </source>
</evidence>